<dbReference type="RefSeq" id="WP_353545727.1">
    <property type="nucleotide sequence ID" value="NZ_JAGKSB010000001.1"/>
</dbReference>
<protein>
    <recommendedName>
        <fullName evidence="3">Lipoprotein</fullName>
    </recommendedName>
</protein>
<organism evidence="1 2">
    <name type="scientific">Rhinopithecimicrobium faecis</name>
    <dbReference type="NCBI Taxonomy" id="2820698"/>
    <lineage>
        <taxon>Bacteria</taxon>
        <taxon>Pseudomonadati</taxon>
        <taxon>Bacteroidota</taxon>
        <taxon>Sphingobacteriia</taxon>
        <taxon>Sphingobacteriales</taxon>
        <taxon>Sphingobacteriaceae</taxon>
        <taxon>Rhinopithecimicrobium</taxon>
    </lineage>
</organism>
<evidence type="ECO:0000313" key="2">
    <source>
        <dbReference type="Proteomes" id="UP000679691"/>
    </source>
</evidence>
<sequence length="537" mass="62165">MTKKLLTITLLALGVISCNKDLTSNKDIISNEDLTSLMLKENGIFKMSTKEGNMERFSEILSKATFERKDIREFLKNEALKQFDKDYNVLFYLVRNKEIGEKSFREILVDFSSEEEIASIEENVPLINILIPEISFFDISANNLDVNDNEIPVAISKEKTTDLYLNGKLELSLEKGEVPDFHVFVVRENSRVNVASINFNKKRYKRDLGNTENIEFLSPNFNGLNDVKSRFKRSAVIADGVELHYLVKDSYKYFNQDVSPKDQLKAYQRDYVYYGIKNKNSKGSLNLNVTDYIDYLEINPSIYFKFALHPKEKNNPYIKQNQVVHRRVTLNTDELISRMWENGSYEFKFEIFSDESSISSSVLIPLKPSEIWDFNIHHHRKHGTLFRRSKNTYTIDPNKFTSKVVRLNNRVPFAKWDISRGSLTRYVTIVEVNKESENSKEVTYKLNHVSEGKFSLGVKLGVGSKSETELGGSLSNKQEKEKYQKFTSSFSIKNDILAEAVNVYFYNPIINKIENNKYDLFNYSAGPVQFSVIPRIQ</sequence>
<keyword evidence="2" id="KW-1185">Reference proteome</keyword>
<dbReference type="EMBL" id="JAGKSB010000001">
    <property type="protein sequence ID" value="MBP3942246.1"/>
    <property type="molecule type" value="Genomic_DNA"/>
</dbReference>
<accession>A0A8T4H813</accession>
<dbReference type="AlphaFoldDB" id="A0A8T4H813"/>
<reference evidence="1" key="1">
    <citation type="submission" date="2021-03" db="EMBL/GenBank/DDBJ databases">
        <authorList>
            <person name="Lu T."/>
            <person name="Wang Q."/>
            <person name="Han X."/>
        </authorList>
    </citation>
    <scope>NUCLEOTIDE SEQUENCE</scope>
    <source>
        <strain evidence="1">WQ 2009</strain>
    </source>
</reference>
<proteinExistence type="predicted"/>
<dbReference type="PROSITE" id="PS51257">
    <property type="entry name" value="PROKAR_LIPOPROTEIN"/>
    <property type="match status" value="1"/>
</dbReference>
<name>A0A8T4H813_9SPHI</name>
<comment type="caution">
    <text evidence="1">The sequence shown here is derived from an EMBL/GenBank/DDBJ whole genome shotgun (WGS) entry which is preliminary data.</text>
</comment>
<gene>
    <name evidence="1" type="ORF">J5U18_01470</name>
</gene>
<dbReference type="Proteomes" id="UP000679691">
    <property type="component" value="Unassembled WGS sequence"/>
</dbReference>
<evidence type="ECO:0008006" key="3">
    <source>
        <dbReference type="Google" id="ProtNLM"/>
    </source>
</evidence>
<evidence type="ECO:0000313" key="1">
    <source>
        <dbReference type="EMBL" id="MBP3942246.1"/>
    </source>
</evidence>